<dbReference type="InterPro" id="IPR011990">
    <property type="entry name" value="TPR-like_helical_dom_sf"/>
</dbReference>
<organism evidence="1">
    <name type="scientific">marine metagenome</name>
    <dbReference type="NCBI Taxonomy" id="408172"/>
    <lineage>
        <taxon>unclassified sequences</taxon>
        <taxon>metagenomes</taxon>
        <taxon>ecological metagenomes</taxon>
    </lineage>
</organism>
<reference evidence="1" key="1">
    <citation type="submission" date="2018-05" db="EMBL/GenBank/DDBJ databases">
        <authorList>
            <person name="Lanie J.A."/>
            <person name="Ng W.-L."/>
            <person name="Kazmierczak K.M."/>
            <person name="Andrzejewski T.M."/>
            <person name="Davidsen T.M."/>
            <person name="Wayne K.J."/>
            <person name="Tettelin H."/>
            <person name="Glass J.I."/>
            <person name="Rusch D."/>
            <person name="Podicherti R."/>
            <person name="Tsui H.-C.T."/>
            <person name="Winkler M.E."/>
        </authorList>
    </citation>
    <scope>NUCLEOTIDE SEQUENCE</scope>
</reference>
<dbReference type="EMBL" id="UINC01010910">
    <property type="protein sequence ID" value="SVA48346.1"/>
    <property type="molecule type" value="Genomic_DNA"/>
</dbReference>
<protein>
    <submittedName>
        <fullName evidence="1">Uncharacterized protein</fullName>
    </submittedName>
</protein>
<dbReference type="SUPFAM" id="SSF48452">
    <property type="entry name" value="TPR-like"/>
    <property type="match status" value="1"/>
</dbReference>
<dbReference type="InterPro" id="IPR019734">
    <property type="entry name" value="TPR_rpt"/>
</dbReference>
<name>A0A381W724_9ZZZZ</name>
<proteinExistence type="predicted"/>
<dbReference type="AlphaFoldDB" id="A0A381W724"/>
<feature type="non-terminal residue" evidence="1">
    <location>
        <position position="1"/>
    </location>
</feature>
<dbReference type="Gene3D" id="1.25.40.10">
    <property type="entry name" value="Tetratricopeptide repeat domain"/>
    <property type="match status" value="1"/>
</dbReference>
<gene>
    <name evidence="1" type="ORF">METZ01_LOCUS101200</name>
</gene>
<accession>A0A381W724</accession>
<evidence type="ECO:0000313" key="1">
    <source>
        <dbReference type="EMBL" id="SVA48346.1"/>
    </source>
</evidence>
<sequence length="294" mass="33781">QANFLSRSGIESKKYRSIAKESHSKAIELSPNSLAIINRSAGYFAESGNVEKSTEMLLNGMRNSGGSVASLYSSMGYILRYAGLMEESIGVYRKSLTLDNTELTRERRLLQSAKSYIYQQRYSEAKDLFNTAIKVIKKHNKAIPDHLFYQAMPYIYLNQNDKASRYLDDMFEIDDKGAWVFIGQAYNWLLKRDLDKGKEYVDKLEEMGITDSEMKYRFTHFYIMLNDEAKALSALEEAVDSGFFCYSYIQSDPLTKPIHNNPKFKQIVEKAKLRHELYVKRFGAEIKSVIGMAS</sequence>
<dbReference type="SMART" id="SM00028">
    <property type="entry name" value="TPR"/>
    <property type="match status" value="2"/>
</dbReference>